<dbReference type="EC" id="3.2.1.-" evidence="9"/>
<feature type="active site" evidence="6">
    <location>
        <position position="305"/>
    </location>
</feature>
<feature type="active site" evidence="6">
    <location>
        <position position="469"/>
    </location>
</feature>
<comment type="pathway">
    <text evidence="2">Protein modification; protein glycosylation.</text>
</comment>
<dbReference type="EMBL" id="AMGV01000004">
    <property type="protein sequence ID" value="KEF58581.1"/>
    <property type="molecule type" value="Genomic_DNA"/>
</dbReference>
<comment type="similarity">
    <text evidence="3 9">Belongs to the glycosyl hydrolase 47 family.</text>
</comment>
<feature type="disulfide bond" evidence="8">
    <location>
        <begin position="375"/>
        <end position="404"/>
    </location>
</feature>
<evidence type="ECO:0000256" key="2">
    <source>
        <dbReference type="ARBA" id="ARBA00004922"/>
    </source>
</evidence>
<dbReference type="GO" id="GO:0016020">
    <property type="term" value="C:membrane"/>
    <property type="evidence" value="ECO:0007669"/>
    <property type="project" value="InterPro"/>
</dbReference>
<keyword evidence="5 8" id="KW-1015">Disulfide bond</keyword>
<keyword evidence="4 9" id="KW-0378">Hydrolase</keyword>
<dbReference type="InterPro" id="IPR050749">
    <property type="entry name" value="Glycosyl_Hydrolase_47"/>
</dbReference>
<gene>
    <name evidence="10" type="ORF">A1O9_06507</name>
</gene>
<comment type="caution">
    <text evidence="10">The sequence shown here is derived from an EMBL/GenBank/DDBJ whole genome shotgun (WGS) entry which is preliminary data.</text>
</comment>
<keyword evidence="7" id="KW-0479">Metal-binding</keyword>
<dbReference type="InterPro" id="IPR012341">
    <property type="entry name" value="6hp_glycosidase-like_sf"/>
</dbReference>
<evidence type="ECO:0000313" key="10">
    <source>
        <dbReference type="EMBL" id="KEF58581.1"/>
    </source>
</evidence>
<dbReference type="InterPro" id="IPR036026">
    <property type="entry name" value="Seven-hairpin_glycosidases"/>
</dbReference>
<dbReference type="PANTHER" id="PTHR11742">
    <property type="entry name" value="MANNOSYL-OLIGOSACCHARIDE ALPHA-1,2-MANNOSIDASE-RELATED"/>
    <property type="match status" value="1"/>
</dbReference>
<dbReference type="OrthoDB" id="8118055at2759"/>
<evidence type="ECO:0000256" key="6">
    <source>
        <dbReference type="PIRSR" id="PIRSR601382-1"/>
    </source>
</evidence>
<dbReference type="PRINTS" id="PR00747">
    <property type="entry name" value="GLYHDRLASE47"/>
</dbReference>
<evidence type="ECO:0000256" key="9">
    <source>
        <dbReference type="RuleBase" id="RU361193"/>
    </source>
</evidence>
<dbReference type="Proteomes" id="UP000027920">
    <property type="component" value="Unassembled WGS sequence"/>
</dbReference>
<dbReference type="STRING" id="1182545.A0A072PFC3"/>
<feature type="binding site" evidence="7">
    <location>
        <position position="556"/>
    </location>
    <ligand>
        <name>Ca(2+)</name>
        <dbReference type="ChEBI" id="CHEBI:29108"/>
    </ligand>
</feature>
<evidence type="ECO:0000256" key="1">
    <source>
        <dbReference type="ARBA" id="ARBA00001913"/>
    </source>
</evidence>
<dbReference type="UniPathway" id="UPA00378"/>
<dbReference type="GO" id="GO:0005509">
    <property type="term" value="F:calcium ion binding"/>
    <property type="evidence" value="ECO:0007669"/>
    <property type="project" value="InterPro"/>
</dbReference>
<evidence type="ECO:0000256" key="4">
    <source>
        <dbReference type="ARBA" id="ARBA00022801"/>
    </source>
</evidence>
<sequence length="566" mass="63854">MGRTSTPRVLAAILAFIVLVFYLVPSSEKPRPILKITKSSFDWSAVRPFHDPYPLTTPPSGVPQRLPRIQHSFPKNSRFLGTIQATRRDVVKKTFQRNWKSYRQFAWMKDELTPLTAASKNTFGGWAATLVDSLDTLWIMDLKKEFYEAVEAVAQIDWAVTMDTACNMFETTIRHLGGLLSAYELSNEVVLLEKAIELGDMLYAGFDTPNRMPAFWLDFEKAKNGDLIADSHVPSASPGSLSLEFTRLSQITGDAKYYDAISRVSELLHATQNATKLPGMWPTFFNMRDVDVTQENSFTLGALADSLYEYLPKMYALLGGLDRSYESMFLTAADTIRKYLLYRPMTVHNEDILFSGTVNVDWAISLNPEGQHLGCFAGGMFALAGRLFNRQDHVDTGGRLARGCAWAYQAFPTGIMPEIFSMVTCESLAGCEWDENRWRQEVAKDTHGFVSLPKGFRNARDPSYILRPEAIESVFLLYRITGLEEFQEAAWDMFKAIEATTSTPYGNAAIDSVTVTGNPVQRDSMESFWLAETLKYFYLVFSPPDLISLDDWVFNTEAHPLRIPKA</sequence>
<evidence type="ECO:0000256" key="8">
    <source>
        <dbReference type="PIRSR" id="PIRSR601382-3"/>
    </source>
</evidence>
<dbReference type="SUPFAM" id="SSF48225">
    <property type="entry name" value="Seven-hairpin glycosidases"/>
    <property type="match status" value="1"/>
</dbReference>
<evidence type="ECO:0000313" key="11">
    <source>
        <dbReference type="Proteomes" id="UP000027920"/>
    </source>
</evidence>
<protein>
    <recommendedName>
        <fullName evidence="9">alpha-1,2-Mannosidase</fullName>
        <ecNumber evidence="9">3.2.1.-</ecNumber>
    </recommendedName>
</protein>
<comment type="cofactor">
    <cofactor evidence="1 7">
        <name>Ca(2+)</name>
        <dbReference type="ChEBI" id="CHEBI:29108"/>
    </cofactor>
</comment>
<feature type="active site" description="Proton donor" evidence="6">
    <location>
        <position position="418"/>
    </location>
</feature>
<name>A0A072PFC3_9EURO</name>
<dbReference type="GO" id="GO:0036503">
    <property type="term" value="P:ERAD pathway"/>
    <property type="evidence" value="ECO:0007669"/>
    <property type="project" value="UniProtKB-ARBA"/>
</dbReference>
<proteinExistence type="inferred from homology"/>
<organism evidence="10 11">
    <name type="scientific">Exophiala aquamarina CBS 119918</name>
    <dbReference type="NCBI Taxonomy" id="1182545"/>
    <lineage>
        <taxon>Eukaryota</taxon>
        <taxon>Fungi</taxon>
        <taxon>Dikarya</taxon>
        <taxon>Ascomycota</taxon>
        <taxon>Pezizomycotina</taxon>
        <taxon>Eurotiomycetes</taxon>
        <taxon>Chaetothyriomycetidae</taxon>
        <taxon>Chaetothyriales</taxon>
        <taxon>Herpotrichiellaceae</taxon>
        <taxon>Exophiala</taxon>
    </lineage>
</organism>
<evidence type="ECO:0000256" key="7">
    <source>
        <dbReference type="PIRSR" id="PIRSR601382-2"/>
    </source>
</evidence>
<dbReference type="GO" id="GO:0005975">
    <property type="term" value="P:carbohydrate metabolic process"/>
    <property type="evidence" value="ECO:0007669"/>
    <property type="project" value="InterPro"/>
</dbReference>
<keyword evidence="11" id="KW-1185">Reference proteome</keyword>
<dbReference type="FunFam" id="1.50.10.10:FF:000037">
    <property type="entry name" value="alpha-1,2-Mannosidase"/>
    <property type="match status" value="1"/>
</dbReference>
<dbReference type="HOGENOM" id="CLU_003818_0_1_1"/>
<dbReference type="GO" id="GO:0005783">
    <property type="term" value="C:endoplasmic reticulum"/>
    <property type="evidence" value="ECO:0007669"/>
    <property type="project" value="TreeGrafter"/>
</dbReference>
<dbReference type="InterPro" id="IPR001382">
    <property type="entry name" value="Glyco_hydro_47"/>
</dbReference>
<feature type="active site" description="Proton donor" evidence="6">
    <location>
        <position position="170"/>
    </location>
</feature>
<evidence type="ECO:0000256" key="5">
    <source>
        <dbReference type="ARBA" id="ARBA00023157"/>
    </source>
</evidence>
<dbReference type="GO" id="GO:0004571">
    <property type="term" value="F:mannosyl-oligosaccharide 1,2-alpha-mannosidase activity"/>
    <property type="evidence" value="ECO:0007669"/>
    <property type="project" value="InterPro"/>
</dbReference>
<keyword evidence="7" id="KW-0106">Calcium</keyword>
<dbReference type="Gene3D" id="1.50.10.10">
    <property type="match status" value="1"/>
</dbReference>
<dbReference type="GeneID" id="25281424"/>
<evidence type="ECO:0000256" key="3">
    <source>
        <dbReference type="ARBA" id="ARBA00007658"/>
    </source>
</evidence>
<dbReference type="RefSeq" id="XP_013261171.1">
    <property type="nucleotide sequence ID" value="XM_013405717.1"/>
</dbReference>
<dbReference type="PANTHER" id="PTHR11742:SF89">
    <property type="entry name" value="ALPHA-1,2-MANNOSIDASE"/>
    <property type="match status" value="1"/>
</dbReference>
<dbReference type="VEuPathDB" id="FungiDB:A1O9_06507"/>
<dbReference type="AlphaFoldDB" id="A0A072PFC3"/>
<dbReference type="Pfam" id="PF01532">
    <property type="entry name" value="Glyco_hydro_47"/>
    <property type="match status" value="1"/>
</dbReference>
<keyword evidence="9" id="KW-0326">Glycosidase</keyword>
<accession>A0A072PFC3</accession>
<reference evidence="10 11" key="1">
    <citation type="submission" date="2013-03" db="EMBL/GenBank/DDBJ databases">
        <title>The Genome Sequence of Exophiala aquamarina CBS 119918.</title>
        <authorList>
            <consortium name="The Broad Institute Genomics Platform"/>
            <person name="Cuomo C."/>
            <person name="de Hoog S."/>
            <person name="Gorbushina A."/>
            <person name="Walker B."/>
            <person name="Young S.K."/>
            <person name="Zeng Q."/>
            <person name="Gargeya S."/>
            <person name="Fitzgerald M."/>
            <person name="Haas B."/>
            <person name="Abouelleil A."/>
            <person name="Allen A.W."/>
            <person name="Alvarado L."/>
            <person name="Arachchi H.M."/>
            <person name="Berlin A.M."/>
            <person name="Chapman S.B."/>
            <person name="Gainer-Dewar J."/>
            <person name="Goldberg J."/>
            <person name="Griggs A."/>
            <person name="Gujja S."/>
            <person name="Hansen M."/>
            <person name="Howarth C."/>
            <person name="Imamovic A."/>
            <person name="Ireland A."/>
            <person name="Larimer J."/>
            <person name="McCowan C."/>
            <person name="Murphy C."/>
            <person name="Pearson M."/>
            <person name="Poon T.W."/>
            <person name="Priest M."/>
            <person name="Roberts A."/>
            <person name="Saif S."/>
            <person name="Shea T."/>
            <person name="Sisk P."/>
            <person name="Sykes S."/>
            <person name="Wortman J."/>
            <person name="Nusbaum C."/>
            <person name="Birren B."/>
        </authorList>
    </citation>
    <scope>NUCLEOTIDE SEQUENCE [LARGE SCALE GENOMIC DNA]</scope>
    <source>
        <strain evidence="10 11">CBS 119918</strain>
    </source>
</reference>